<dbReference type="OrthoDB" id="203097at2759"/>
<feature type="transmembrane region" description="Helical" evidence="7">
    <location>
        <begin position="346"/>
        <end position="371"/>
    </location>
</feature>
<keyword evidence="3 7" id="KW-0812">Transmembrane</keyword>
<evidence type="ECO:0000256" key="5">
    <source>
        <dbReference type="ARBA" id="ARBA00022989"/>
    </source>
</evidence>
<keyword evidence="9" id="KW-1185">Reference proteome</keyword>
<dbReference type="GO" id="GO:0015293">
    <property type="term" value="F:symporter activity"/>
    <property type="evidence" value="ECO:0007669"/>
    <property type="project" value="UniProtKB-KW"/>
</dbReference>
<dbReference type="GO" id="GO:0016020">
    <property type="term" value="C:membrane"/>
    <property type="evidence" value="ECO:0007669"/>
    <property type="project" value="UniProtKB-SubCell"/>
</dbReference>
<dbReference type="AlphaFoldDB" id="A0A3S3PYQ9"/>
<dbReference type="InterPro" id="IPR002657">
    <property type="entry name" value="BilAc:Na_symport/Acr3"/>
</dbReference>
<feature type="transmembrane region" description="Helical" evidence="7">
    <location>
        <begin position="218"/>
        <end position="241"/>
    </location>
</feature>
<feature type="transmembrane region" description="Helical" evidence="7">
    <location>
        <begin position="261"/>
        <end position="279"/>
    </location>
</feature>
<organism evidence="8 9">
    <name type="scientific">Dinothrombium tinctorium</name>
    <dbReference type="NCBI Taxonomy" id="1965070"/>
    <lineage>
        <taxon>Eukaryota</taxon>
        <taxon>Metazoa</taxon>
        <taxon>Ecdysozoa</taxon>
        <taxon>Arthropoda</taxon>
        <taxon>Chelicerata</taxon>
        <taxon>Arachnida</taxon>
        <taxon>Acari</taxon>
        <taxon>Acariformes</taxon>
        <taxon>Trombidiformes</taxon>
        <taxon>Prostigmata</taxon>
        <taxon>Anystina</taxon>
        <taxon>Parasitengona</taxon>
        <taxon>Trombidioidea</taxon>
        <taxon>Trombidiidae</taxon>
        <taxon>Dinothrombium</taxon>
    </lineage>
</organism>
<keyword evidence="5 7" id="KW-1133">Transmembrane helix</keyword>
<comment type="caution">
    <text evidence="8">The sequence shown here is derived from an EMBL/GenBank/DDBJ whole genome shotgun (WGS) entry which is preliminary data.</text>
</comment>
<dbReference type="InterPro" id="IPR004710">
    <property type="entry name" value="Bilac:Na_transpt"/>
</dbReference>
<feature type="non-terminal residue" evidence="8">
    <location>
        <position position="1"/>
    </location>
</feature>
<feature type="transmembrane region" description="Helical" evidence="7">
    <location>
        <begin position="157"/>
        <end position="177"/>
    </location>
</feature>
<name>A0A3S3PYQ9_9ACAR</name>
<dbReference type="Gene3D" id="1.20.1530.20">
    <property type="match status" value="1"/>
</dbReference>
<feature type="transmembrane region" description="Helical" evidence="7">
    <location>
        <begin position="285"/>
        <end position="308"/>
    </location>
</feature>
<sequence>SDLKSLVSGKYQISVTSDNEKAAKIDGNNTVEMDESEVFAKNFTFTVKGVILGKANIIIRLKRQKYSEWIQVREKTLKVAVLRVKNPLHQYFTIFVGILVCINNINIGCILDLKVIRDVLRRPIAPIIGFLCQFLFMPLASFGLGKVFFAHNNAWKLGLFVLGCSPGGIGSNFWTLLVDGDVNLSVTMTFFSTVAALGMMPLWLFLLGKKVVDNPNFVIPYLNMIISLLALTIPIVIGLLIQRYKPKWGEISKKILHPFTVILLIVIILGGLYTHFYIIQLFEWIVIFAGSSVVWGGFLFGALVSILFQLPRKQVIAVSIETALQNPAVAFVLLQTSIAEPDADLAAIPIVGQMVVTGPPLWTLYILTLIFKRVRKRSKCSENEVDLKLTSF</sequence>
<feature type="transmembrane region" description="Helical" evidence="7">
    <location>
        <begin position="123"/>
        <end position="145"/>
    </location>
</feature>
<comment type="similarity">
    <text evidence="2">Belongs to the bile acid:sodium symporter (BASS) (TC 2.A.28) family.</text>
</comment>
<dbReference type="EMBL" id="NCKU01011830">
    <property type="protein sequence ID" value="RWS00303.1"/>
    <property type="molecule type" value="Genomic_DNA"/>
</dbReference>
<comment type="subcellular location">
    <subcellularLocation>
        <location evidence="1">Membrane</location>
        <topology evidence="1">Multi-pass membrane protein</topology>
    </subcellularLocation>
</comment>
<feature type="transmembrane region" description="Helical" evidence="7">
    <location>
        <begin position="315"/>
        <end position="334"/>
    </location>
</feature>
<keyword evidence="4" id="KW-0769">Symport</keyword>
<feature type="transmembrane region" description="Helical" evidence="7">
    <location>
        <begin position="184"/>
        <end position="206"/>
    </location>
</feature>
<dbReference type="Pfam" id="PF01758">
    <property type="entry name" value="SBF"/>
    <property type="match status" value="1"/>
</dbReference>
<evidence type="ECO:0000313" key="9">
    <source>
        <dbReference type="Proteomes" id="UP000285301"/>
    </source>
</evidence>
<keyword evidence="6 7" id="KW-0472">Membrane</keyword>
<dbReference type="InterPro" id="IPR038770">
    <property type="entry name" value="Na+/solute_symporter_sf"/>
</dbReference>
<gene>
    <name evidence="8" type="ORF">B4U79_03098</name>
</gene>
<evidence type="ECO:0000256" key="3">
    <source>
        <dbReference type="ARBA" id="ARBA00022692"/>
    </source>
</evidence>
<reference evidence="8 9" key="1">
    <citation type="journal article" date="2018" name="Gigascience">
        <title>Genomes of trombidid mites reveal novel predicted allergens and laterally-transferred genes associated with secondary metabolism.</title>
        <authorList>
            <person name="Dong X."/>
            <person name="Chaisiri K."/>
            <person name="Xia D."/>
            <person name="Armstrong S.D."/>
            <person name="Fang Y."/>
            <person name="Donnelly M.J."/>
            <person name="Kadowaki T."/>
            <person name="McGarry J.W."/>
            <person name="Darby A.C."/>
            <person name="Makepeace B.L."/>
        </authorList>
    </citation>
    <scope>NUCLEOTIDE SEQUENCE [LARGE SCALE GENOMIC DNA]</scope>
    <source>
        <strain evidence="8">UoL-WK</strain>
    </source>
</reference>
<dbReference type="Proteomes" id="UP000285301">
    <property type="component" value="Unassembled WGS sequence"/>
</dbReference>
<feature type="transmembrane region" description="Helical" evidence="7">
    <location>
        <begin position="91"/>
        <end position="111"/>
    </location>
</feature>
<evidence type="ECO:0000256" key="4">
    <source>
        <dbReference type="ARBA" id="ARBA00022847"/>
    </source>
</evidence>
<evidence type="ECO:0000256" key="2">
    <source>
        <dbReference type="ARBA" id="ARBA00006528"/>
    </source>
</evidence>
<evidence type="ECO:0000313" key="8">
    <source>
        <dbReference type="EMBL" id="RWS00303.1"/>
    </source>
</evidence>
<evidence type="ECO:0000256" key="7">
    <source>
        <dbReference type="SAM" id="Phobius"/>
    </source>
</evidence>
<accession>A0A3S3PYQ9</accession>
<evidence type="ECO:0000256" key="1">
    <source>
        <dbReference type="ARBA" id="ARBA00004141"/>
    </source>
</evidence>
<protein>
    <submittedName>
        <fullName evidence="8">P3 protein-like protein</fullName>
    </submittedName>
</protein>
<feature type="non-terminal residue" evidence="8">
    <location>
        <position position="392"/>
    </location>
</feature>
<proteinExistence type="inferred from homology"/>
<dbReference type="PANTHER" id="PTHR10361">
    <property type="entry name" value="SODIUM-BILE ACID COTRANSPORTER"/>
    <property type="match status" value="1"/>
</dbReference>
<evidence type="ECO:0000256" key="6">
    <source>
        <dbReference type="ARBA" id="ARBA00023136"/>
    </source>
</evidence>
<keyword evidence="4" id="KW-0813">Transport</keyword>
<dbReference type="PANTHER" id="PTHR10361:SF28">
    <property type="entry name" value="P3 PROTEIN-RELATED"/>
    <property type="match status" value="1"/>
</dbReference>